<dbReference type="InterPro" id="IPR021683">
    <property type="entry name" value="DUF3267"/>
</dbReference>
<gene>
    <name evidence="2" type="ORF">ACFOUV_12030</name>
</gene>
<reference evidence="3" key="1">
    <citation type="journal article" date="2019" name="Int. J. Syst. Evol. Microbiol.">
        <title>The Global Catalogue of Microorganisms (GCM) 10K type strain sequencing project: providing services to taxonomists for standard genome sequencing and annotation.</title>
        <authorList>
            <consortium name="The Broad Institute Genomics Platform"/>
            <consortium name="The Broad Institute Genome Sequencing Center for Infectious Disease"/>
            <person name="Wu L."/>
            <person name="Ma J."/>
        </authorList>
    </citation>
    <scope>NUCLEOTIDE SEQUENCE [LARGE SCALE GENOMIC DNA]</scope>
    <source>
        <strain evidence="3">IBRC-M 10703</strain>
    </source>
</reference>
<keyword evidence="1" id="KW-0472">Membrane</keyword>
<evidence type="ECO:0000313" key="2">
    <source>
        <dbReference type="EMBL" id="MFC4024525.1"/>
    </source>
</evidence>
<feature type="transmembrane region" description="Helical" evidence="1">
    <location>
        <begin position="20"/>
        <end position="39"/>
    </location>
</feature>
<feature type="transmembrane region" description="Helical" evidence="1">
    <location>
        <begin position="133"/>
        <end position="153"/>
    </location>
</feature>
<dbReference type="EMBL" id="JBHSAO010000008">
    <property type="protein sequence ID" value="MFC4024525.1"/>
    <property type="molecule type" value="Genomic_DNA"/>
</dbReference>
<proteinExistence type="predicted"/>
<evidence type="ECO:0000313" key="3">
    <source>
        <dbReference type="Proteomes" id="UP001595772"/>
    </source>
</evidence>
<protein>
    <submittedName>
        <fullName evidence="2">DUF3267 domain-containing protein</fullName>
    </submittedName>
</protein>
<keyword evidence="1" id="KW-1133">Transmembrane helix</keyword>
<sequence>MNCWKSINISKEIGQNRLMLISIIIGVLAFVLLFVPISLLHGITSIIESGIIPFIIALLLLPILHSFMNMLPLIMMQKRVKIYFKSKVKWFPTFHTEAHLSKLESLMVSLAPTLFITIPGLVASLVIPDYYVYILLFTCIHIGITSIDFLYVYHIIKAPKRAYIQNVHDGLDILLKEN</sequence>
<feature type="transmembrane region" description="Helical" evidence="1">
    <location>
        <begin position="51"/>
        <end position="75"/>
    </location>
</feature>
<feature type="transmembrane region" description="Helical" evidence="1">
    <location>
        <begin position="106"/>
        <end position="127"/>
    </location>
</feature>
<accession>A0ABV8GXX0</accession>
<dbReference type="RefSeq" id="WP_379497015.1">
    <property type="nucleotide sequence ID" value="NZ_JBHSAO010000008.1"/>
</dbReference>
<dbReference type="Proteomes" id="UP001595772">
    <property type="component" value="Unassembled WGS sequence"/>
</dbReference>
<evidence type="ECO:0000256" key="1">
    <source>
        <dbReference type="SAM" id="Phobius"/>
    </source>
</evidence>
<organism evidence="2 3">
    <name type="scientific">Oceanobacillus longus</name>
    <dbReference type="NCBI Taxonomy" id="930120"/>
    <lineage>
        <taxon>Bacteria</taxon>
        <taxon>Bacillati</taxon>
        <taxon>Bacillota</taxon>
        <taxon>Bacilli</taxon>
        <taxon>Bacillales</taxon>
        <taxon>Bacillaceae</taxon>
        <taxon>Oceanobacillus</taxon>
    </lineage>
</organism>
<name>A0ABV8GXX0_9BACI</name>
<keyword evidence="3" id="KW-1185">Reference proteome</keyword>
<keyword evidence="1" id="KW-0812">Transmembrane</keyword>
<comment type="caution">
    <text evidence="2">The sequence shown here is derived from an EMBL/GenBank/DDBJ whole genome shotgun (WGS) entry which is preliminary data.</text>
</comment>
<dbReference type="Pfam" id="PF11667">
    <property type="entry name" value="DUF3267"/>
    <property type="match status" value="1"/>
</dbReference>